<dbReference type="InterPro" id="IPR009598">
    <property type="entry name" value="BCALP"/>
</dbReference>
<evidence type="ECO:0000256" key="3">
    <source>
        <dbReference type="ARBA" id="ARBA00022989"/>
    </source>
</evidence>
<feature type="region of interest" description="Disordered" evidence="5">
    <location>
        <begin position="130"/>
        <end position="162"/>
    </location>
</feature>
<keyword evidence="3 6" id="KW-1133">Transmembrane helix</keyword>
<keyword evidence="4 6" id="KW-0472">Membrane</keyword>
<reference evidence="7 8" key="1">
    <citation type="submission" date="2021-08" db="EMBL/GenBank/DDBJ databases">
        <title>Draft Genome Sequence of Phanerochaete sordida strain YK-624.</title>
        <authorList>
            <person name="Mori T."/>
            <person name="Dohra H."/>
            <person name="Suzuki T."/>
            <person name="Kawagishi H."/>
            <person name="Hirai H."/>
        </authorList>
    </citation>
    <scope>NUCLEOTIDE SEQUENCE [LARGE SCALE GENOMIC DNA]</scope>
    <source>
        <strain evidence="7 8">YK-624</strain>
    </source>
</reference>
<accession>A0A9P3LA66</accession>
<keyword evidence="8" id="KW-1185">Reference proteome</keyword>
<evidence type="ECO:0000313" key="8">
    <source>
        <dbReference type="Proteomes" id="UP000703269"/>
    </source>
</evidence>
<comment type="caution">
    <text evidence="7">The sequence shown here is derived from an EMBL/GenBank/DDBJ whole genome shotgun (WGS) entry which is preliminary data.</text>
</comment>
<evidence type="ECO:0000256" key="5">
    <source>
        <dbReference type="SAM" id="MobiDB-lite"/>
    </source>
</evidence>
<dbReference type="GO" id="GO:0016020">
    <property type="term" value="C:membrane"/>
    <property type="evidence" value="ECO:0007669"/>
    <property type="project" value="UniProtKB-SubCell"/>
</dbReference>
<name>A0A9P3LA66_9APHY</name>
<dbReference type="OrthoDB" id="5563033at2759"/>
<evidence type="ECO:0000313" key="7">
    <source>
        <dbReference type="EMBL" id="GJE87850.1"/>
    </source>
</evidence>
<dbReference type="SMART" id="SM01396">
    <property type="entry name" value="BC10"/>
    <property type="match status" value="1"/>
</dbReference>
<protein>
    <submittedName>
        <fullName evidence="7">Uncharacterized protein</fullName>
    </submittedName>
</protein>
<evidence type="ECO:0000256" key="6">
    <source>
        <dbReference type="SAM" id="Phobius"/>
    </source>
</evidence>
<feature type="transmembrane region" description="Helical" evidence="6">
    <location>
        <begin position="37"/>
        <end position="56"/>
    </location>
</feature>
<feature type="transmembrane region" description="Helical" evidence="6">
    <location>
        <begin position="6"/>
        <end position="28"/>
    </location>
</feature>
<dbReference type="Pfam" id="PF06726">
    <property type="entry name" value="BC10"/>
    <property type="match status" value="1"/>
</dbReference>
<proteinExistence type="predicted"/>
<sequence>MWCTRWYLPLVLLPLPIAPPYFLLLFLLSTTLHARPCFYCIMLLTAMFMASCYWPPVSLDEPLSRPWSDNITTFGEALTSRIPDLPAELMPATIPIVDRCWCDLSMGFFEPFNSTRWEWNSVEKVKTELEQRLAGRGESDSQSLREEAGDRESEGPAQLHTAGGYSVLSGAASTLAAMQRKLGLARASDAAANSTATAALDTLTSTPPPIVFSAHTTANDTFAGETTLFREYDLRPYGFDMIVDLSWPRWP</sequence>
<evidence type="ECO:0000256" key="2">
    <source>
        <dbReference type="ARBA" id="ARBA00022692"/>
    </source>
</evidence>
<dbReference type="Proteomes" id="UP000703269">
    <property type="component" value="Unassembled WGS sequence"/>
</dbReference>
<feature type="compositionally biased region" description="Basic and acidic residues" evidence="5">
    <location>
        <begin position="130"/>
        <end position="154"/>
    </location>
</feature>
<dbReference type="AlphaFoldDB" id="A0A9P3LA66"/>
<dbReference type="EMBL" id="BPQB01000007">
    <property type="protein sequence ID" value="GJE87850.1"/>
    <property type="molecule type" value="Genomic_DNA"/>
</dbReference>
<keyword evidence="2 6" id="KW-0812">Transmembrane</keyword>
<gene>
    <name evidence="7" type="ORF">PsYK624_039340</name>
</gene>
<organism evidence="7 8">
    <name type="scientific">Phanerochaete sordida</name>
    <dbReference type="NCBI Taxonomy" id="48140"/>
    <lineage>
        <taxon>Eukaryota</taxon>
        <taxon>Fungi</taxon>
        <taxon>Dikarya</taxon>
        <taxon>Basidiomycota</taxon>
        <taxon>Agaricomycotina</taxon>
        <taxon>Agaricomycetes</taxon>
        <taxon>Polyporales</taxon>
        <taxon>Phanerochaetaceae</taxon>
        <taxon>Phanerochaete</taxon>
    </lineage>
</organism>
<dbReference type="PANTHER" id="PTHR13259">
    <property type="entry name" value="BLADDER CANCER 10 KD PROTEIN HOMOLOG"/>
    <property type="match status" value="1"/>
</dbReference>
<evidence type="ECO:0000256" key="4">
    <source>
        <dbReference type="ARBA" id="ARBA00023136"/>
    </source>
</evidence>
<dbReference type="PANTHER" id="PTHR13259:SF1">
    <property type="entry name" value="BLADDER CANCER-ASSOCIATED PROTEIN"/>
    <property type="match status" value="1"/>
</dbReference>
<evidence type="ECO:0000256" key="1">
    <source>
        <dbReference type="ARBA" id="ARBA00004370"/>
    </source>
</evidence>
<comment type="subcellular location">
    <subcellularLocation>
        <location evidence="1">Membrane</location>
    </subcellularLocation>
</comment>